<reference evidence="2 3" key="1">
    <citation type="submission" date="2019-03" db="EMBL/GenBank/DDBJ databases">
        <title>Genomic Encyclopedia of Type Strains, Phase IV (KMG-IV): sequencing the most valuable type-strain genomes for metagenomic binning, comparative biology and taxonomic classification.</title>
        <authorList>
            <person name="Goeker M."/>
        </authorList>
    </citation>
    <scope>NUCLEOTIDE SEQUENCE [LARGE SCALE GENOMIC DNA]</scope>
    <source>
        <strain evidence="2 3">DSM 100048</strain>
    </source>
</reference>
<feature type="transmembrane region" description="Helical" evidence="1">
    <location>
        <begin position="12"/>
        <end position="33"/>
    </location>
</feature>
<proteinExistence type="predicted"/>
<protein>
    <submittedName>
        <fullName evidence="2">Uncharacterized protein</fullName>
    </submittedName>
</protein>
<name>A0A4R3VCK6_9BURK</name>
<dbReference type="EMBL" id="SMBX01000002">
    <property type="protein sequence ID" value="TCV01871.1"/>
    <property type="molecule type" value="Genomic_DNA"/>
</dbReference>
<keyword evidence="1" id="KW-1133">Transmembrane helix</keyword>
<keyword evidence="1" id="KW-0812">Transmembrane</keyword>
<evidence type="ECO:0000313" key="3">
    <source>
        <dbReference type="Proteomes" id="UP000294692"/>
    </source>
</evidence>
<accession>A0A4R3VCK6</accession>
<dbReference type="Proteomes" id="UP000294692">
    <property type="component" value="Unassembled WGS sequence"/>
</dbReference>
<sequence>MCLSRPMARQQGQALVLVLILMGVLALAFLRYFQAGQMVAAKSRQLHALDAASYSAALVQAKVMNLLSYLNRAQAGHQVAMAHLTALGAWAMFGQTQAGQLLQGNPPVHLIGMQFGIKYGQAYASSRALAGQGRMLYDALMQAHQAHDRKVRQVLQALQTQLVVALPAARMQALRQVLERNYGVAALPEGTRLEIRNDGWPGYLARQSGTRLLPFLDELAGLYAFLSPRNETRKNPWPVSSRCPWRRHELRRRGDTRLDASGHWQSQDTLSFHALRSNRWIGCYFREYPMAWAWIPESGGAADGIEHVEDPPEDFSEQDFWRWVQERTDWNIFSGSNNPLANSRAVAARTVWSGMGLGFHYDVSAAHRRRELTFDTYLGMPGRGGQIVHAASAARTFFSLPPAARSLDTAQALPHHHLFHPYWQAALASPSDGGGMP</sequence>
<keyword evidence="1" id="KW-0472">Membrane</keyword>
<comment type="caution">
    <text evidence="2">The sequence shown here is derived from an EMBL/GenBank/DDBJ whole genome shotgun (WGS) entry which is preliminary data.</text>
</comment>
<evidence type="ECO:0000256" key="1">
    <source>
        <dbReference type="SAM" id="Phobius"/>
    </source>
</evidence>
<organism evidence="2 3">
    <name type="scientific">Paracandidimonas soli</name>
    <dbReference type="NCBI Taxonomy" id="1917182"/>
    <lineage>
        <taxon>Bacteria</taxon>
        <taxon>Pseudomonadati</taxon>
        <taxon>Pseudomonadota</taxon>
        <taxon>Betaproteobacteria</taxon>
        <taxon>Burkholderiales</taxon>
        <taxon>Alcaligenaceae</taxon>
        <taxon>Paracandidimonas</taxon>
    </lineage>
</organism>
<gene>
    <name evidence="2" type="ORF">EV686_102586</name>
</gene>
<keyword evidence="3" id="KW-1185">Reference proteome</keyword>
<dbReference type="AlphaFoldDB" id="A0A4R3VCK6"/>
<evidence type="ECO:0000313" key="2">
    <source>
        <dbReference type="EMBL" id="TCV01871.1"/>
    </source>
</evidence>